<protein>
    <submittedName>
        <fullName evidence="2">Uncharacterized protein</fullName>
    </submittedName>
</protein>
<evidence type="ECO:0000313" key="3">
    <source>
        <dbReference type="Proteomes" id="UP000001401"/>
    </source>
</evidence>
<dbReference type="PROSITE" id="PS51257">
    <property type="entry name" value="PROKAR_LIPOPROTEIN"/>
    <property type="match status" value="1"/>
</dbReference>
<organism evidence="2 3">
    <name type="scientific">Evansella cellulosilytica (strain ATCC 21833 / DSM 2522 / FERM P-1141 / JCM 9156 / N-4)</name>
    <name type="common">Bacillus cellulosilyticus</name>
    <dbReference type="NCBI Taxonomy" id="649639"/>
    <lineage>
        <taxon>Bacteria</taxon>
        <taxon>Bacillati</taxon>
        <taxon>Bacillota</taxon>
        <taxon>Bacilli</taxon>
        <taxon>Bacillales</taxon>
        <taxon>Bacillaceae</taxon>
        <taxon>Evansella</taxon>
    </lineage>
</organism>
<evidence type="ECO:0000313" key="2">
    <source>
        <dbReference type="EMBL" id="ADU31227.1"/>
    </source>
</evidence>
<dbReference type="KEGG" id="bco:Bcell_2977"/>
<dbReference type="HOGENOM" id="CLU_1122827_0_0_9"/>
<accession>E6TY14</accession>
<keyword evidence="3" id="KW-1185">Reference proteome</keyword>
<feature type="signal peptide" evidence="1">
    <location>
        <begin position="1"/>
        <end position="21"/>
    </location>
</feature>
<dbReference type="RefSeq" id="WP_013489558.1">
    <property type="nucleotide sequence ID" value="NC_014829.1"/>
</dbReference>
<name>E6TY14_EVAC2</name>
<reference evidence="2 3" key="1">
    <citation type="submission" date="2010-12" db="EMBL/GenBank/DDBJ databases">
        <title>Complete sequence of Bacillus cellulosilyticus DSM 2522.</title>
        <authorList>
            <consortium name="US DOE Joint Genome Institute"/>
            <person name="Lucas S."/>
            <person name="Copeland A."/>
            <person name="Lapidus A."/>
            <person name="Cheng J.-F."/>
            <person name="Bruce D."/>
            <person name="Goodwin L."/>
            <person name="Pitluck S."/>
            <person name="Chertkov O."/>
            <person name="Detter J.C."/>
            <person name="Han C."/>
            <person name="Tapia R."/>
            <person name="Land M."/>
            <person name="Hauser L."/>
            <person name="Jeffries C."/>
            <person name="Kyrpides N."/>
            <person name="Ivanova N."/>
            <person name="Mikhailova N."/>
            <person name="Brumm P."/>
            <person name="Mead D."/>
            <person name="Woyke T."/>
        </authorList>
    </citation>
    <scope>NUCLEOTIDE SEQUENCE [LARGE SCALE GENOMIC DNA]</scope>
    <source>
        <strain evidence="3">ATCC 21833 / DSM 2522 / FERM P-1141 / JCM 9156 / N-4</strain>
    </source>
</reference>
<dbReference type="EMBL" id="CP002394">
    <property type="protein sequence ID" value="ADU31227.1"/>
    <property type="molecule type" value="Genomic_DNA"/>
</dbReference>
<evidence type="ECO:0000256" key="1">
    <source>
        <dbReference type="SAM" id="SignalP"/>
    </source>
</evidence>
<sequence>MKKTILYILLLTLVSCHYSPAPSMIDSSHESPIFEQFKMFPLMVTYTETNEFEDFFTLTFEFTHVDDTPLSPDDYVVRFPSYIFDENNIPYKISQYNIDIHNHESFFVNLDVAPQLDTHSKKLMIPITITPSLYEEGYLFTITNNESDNLSLGDMHLHNINIDKNHISFELYDEYQQTLNRNISYDFMKLKENQKVYPLLSNVTYKNTGKLIELSFAHSLEYPIELIIHRTTVTLPQWEFTFIVDVN</sequence>
<keyword evidence="1" id="KW-0732">Signal</keyword>
<dbReference type="OrthoDB" id="2882462at2"/>
<dbReference type="AlphaFoldDB" id="E6TY14"/>
<dbReference type="Proteomes" id="UP000001401">
    <property type="component" value="Chromosome"/>
</dbReference>
<feature type="chain" id="PRO_5038696525" evidence="1">
    <location>
        <begin position="22"/>
        <end position="247"/>
    </location>
</feature>
<gene>
    <name evidence="2" type="ordered locus">Bcell_2977</name>
</gene>
<proteinExistence type="predicted"/>